<dbReference type="Gene3D" id="1.10.760.10">
    <property type="entry name" value="Cytochrome c-like domain"/>
    <property type="match status" value="2"/>
</dbReference>
<dbReference type="SUPFAM" id="SSF46626">
    <property type="entry name" value="Cytochrome c"/>
    <property type="match status" value="2"/>
</dbReference>
<name>A0A074TEK7_9RHOB</name>
<dbReference type="STRING" id="1185766.SAMN05216224_11414"/>
<dbReference type="InterPro" id="IPR036909">
    <property type="entry name" value="Cyt_c-like_dom_sf"/>
</dbReference>
<feature type="domain" description="Cytochrome c" evidence="5">
    <location>
        <begin position="38"/>
        <end position="143"/>
    </location>
</feature>
<keyword evidence="1 4" id="KW-0349">Heme</keyword>
<proteinExistence type="predicted"/>
<dbReference type="Proteomes" id="UP000027725">
    <property type="component" value="Unassembled WGS sequence"/>
</dbReference>
<evidence type="ECO:0000259" key="5">
    <source>
        <dbReference type="PROSITE" id="PS51007"/>
    </source>
</evidence>
<dbReference type="InterPro" id="IPR009056">
    <property type="entry name" value="Cyt_c-like_dom"/>
</dbReference>
<feature type="domain" description="Cytochrome c" evidence="5">
    <location>
        <begin position="185"/>
        <end position="295"/>
    </location>
</feature>
<evidence type="ECO:0000256" key="1">
    <source>
        <dbReference type="ARBA" id="ARBA00022617"/>
    </source>
</evidence>
<dbReference type="EMBL" id="JHEH01000028">
    <property type="protein sequence ID" value="KEP68610.1"/>
    <property type="molecule type" value="Genomic_DNA"/>
</dbReference>
<dbReference type="eggNOG" id="COG2010">
    <property type="taxonomic scope" value="Bacteria"/>
</dbReference>
<dbReference type="GO" id="GO:0009055">
    <property type="term" value="F:electron transfer activity"/>
    <property type="evidence" value="ECO:0007669"/>
    <property type="project" value="InterPro"/>
</dbReference>
<dbReference type="PANTHER" id="PTHR35008:SF8">
    <property type="entry name" value="ALCOHOL DEHYDROGENASE CYTOCHROME C SUBUNIT"/>
    <property type="match status" value="1"/>
</dbReference>
<reference evidence="6 7" key="1">
    <citation type="submission" date="2014-03" db="EMBL/GenBank/DDBJ databases">
        <title>The draft genome sequence of Thioclava dalianensis DLFJ1-1.</title>
        <authorList>
            <person name="Lai Q."/>
            <person name="Shao Z."/>
        </authorList>
    </citation>
    <scope>NUCLEOTIDE SEQUENCE [LARGE SCALE GENOMIC DNA]</scope>
    <source>
        <strain evidence="6 7">DLFJ1-1</strain>
    </source>
</reference>
<keyword evidence="3 4" id="KW-0408">Iron</keyword>
<keyword evidence="7" id="KW-1185">Reference proteome</keyword>
<comment type="caution">
    <text evidence="6">The sequence shown here is derived from an EMBL/GenBank/DDBJ whole genome shotgun (WGS) entry which is preliminary data.</text>
</comment>
<sequence length="314" mass="33259">MCRMKKLVFAAGALCALVVGGLVIWPIGKVPASITQTGDVQRGAYLARVSGCISCHTNSEAGGAALAGGAGLATDFGTFFPPNLTTDKENGIGGWTVEQFAKAVRQGISPSGEPYYPAFSYPFYADFTDQDIADLWAAFQTVPPVAEAALEHDVKFPFDQRWGLKLWRAAYLYDPPTEPIDEKNAQWNRGRELVRGAAHCGACHTPRNIGGGRLLDAVFAGNEALPGGSKAPSITPNSLAERGWTVSNLAYALRTGVTPSGDAFGGSMVEVVQGNTRFLSPDDLEAMAVYLLDGDEPRADRVAQGEGAAANKDM</sequence>
<evidence type="ECO:0000256" key="2">
    <source>
        <dbReference type="ARBA" id="ARBA00022723"/>
    </source>
</evidence>
<gene>
    <name evidence="6" type="ORF">DL1_09775</name>
</gene>
<dbReference type="Pfam" id="PF00034">
    <property type="entry name" value="Cytochrom_C"/>
    <property type="match status" value="1"/>
</dbReference>
<evidence type="ECO:0000256" key="4">
    <source>
        <dbReference type="PROSITE-ProRule" id="PRU00433"/>
    </source>
</evidence>
<dbReference type="GO" id="GO:0046872">
    <property type="term" value="F:metal ion binding"/>
    <property type="evidence" value="ECO:0007669"/>
    <property type="project" value="UniProtKB-KW"/>
</dbReference>
<keyword evidence="2 4" id="KW-0479">Metal-binding</keyword>
<accession>A0A074TEK7</accession>
<dbReference type="PROSITE" id="PS51007">
    <property type="entry name" value="CYTC"/>
    <property type="match status" value="2"/>
</dbReference>
<evidence type="ECO:0000313" key="7">
    <source>
        <dbReference type="Proteomes" id="UP000027725"/>
    </source>
</evidence>
<protein>
    <submittedName>
        <fullName evidence="6">Cytochrome C</fullName>
    </submittedName>
</protein>
<organism evidence="6 7">
    <name type="scientific">Thioclava dalianensis</name>
    <dbReference type="NCBI Taxonomy" id="1185766"/>
    <lineage>
        <taxon>Bacteria</taxon>
        <taxon>Pseudomonadati</taxon>
        <taxon>Pseudomonadota</taxon>
        <taxon>Alphaproteobacteria</taxon>
        <taxon>Rhodobacterales</taxon>
        <taxon>Paracoccaceae</taxon>
        <taxon>Thioclava</taxon>
    </lineage>
</organism>
<dbReference type="AlphaFoldDB" id="A0A074TEK7"/>
<dbReference type="PANTHER" id="PTHR35008">
    <property type="entry name" value="BLL4482 PROTEIN-RELATED"/>
    <property type="match status" value="1"/>
</dbReference>
<evidence type="ECO:0000256" key="3">
    <source>
        <dbReference type="ARBA" id="ARBA00023004"/>
    </source>
</evidence>
<evidence type="ECO:0000313" key="6">
    <source>
        <dbReference type="EMBL" id="KEP68610.1"/>
    </source>
</evidence>
<dbReference type="InterPro" id="IPR051459">
    <property type="entry name" value="Cytochrome_c-type_DH"/>
</dbReference>
<dbReference type="GO" id="GO:0020037">
    <property type="term" value="F:heme binding"/>
    <property type="evidence" value="ECO:0007669"/>
    <property type="project" value="InterPro"/>
</dbReference>